<evidence type="ECO:0000259" key="1">
    <source>
        <dbReference type="PROSITE" id="PS50280"/>
    </source>
</evidence>
<sequence>MYRPLPDGLTIRSSNVQGLGLFATQEFESNTVLGIVHIANKNFPHGYIRTALGAFYNHSDEPNCKTLKGFWHQIPVVYLVTTKNIMENDELTAKYSLYHDFDN</sequence>
<feature type="domain" description="SET" evidence="1">
    <location>
        <begin position="7"/>
        <end position="96"/>
    </location>
</feature>
<proteinExistence type="predicted"/>
<dbReference type="SUPFAM" id="SSF82199">
    <property type="entry name" value="SET domain"/>
    <property type="match status" value="1"/>
</dbReference>
<gene>
    <name evidence="2" type="ORF">METZ01_LOCUS197796</name>
</gene>
<dbReference type="InterPro" id="IPR001214">
    <property type="entry name" value="SET_dom"/>
</dbReference>
<name>A0A382E3I4_9ZZZZ</name>
<dbReference type="CDD" id="cd08161">
    <property type="entry name" value="SET"/>
    <property type="match status" value="1"/>
</dbReference>
<dbReference type="Pfam" id="PF00856">
    <property type="entry name" value="SET"/>
    <property type="match status" value="1"/>
</dbReference>
<dbReference type="PROSITE" id="PS50280">
    <property type="entry name" value="SET"/>
    <property type="match status" value="1"/>
</dbReference>
<dbReference type="InterPro" id="IPR046341">
    <property type="entry name" value="SET_dom_sf"/>
</dbReference>
<reference evidence="2" key="1">
    <citation type="submission" date="2018-05" db="EMBL/GenBank/DDBJ databases">
        <authorList>
            <person name="Lanie J.A."/>
            <person name="Ng W.-L."/>
            <person name="Kazmierczak K.M."/>
            <person name="Andrzejewski T.M."/>
            <person name="Davidsen T.M."/>
            <person name="Wayne K.J."/>
            <person name="Tettelin H."/>
            <person name="Glass J.I."/>
            <person name="Rusch D."/>
            <person name="Podicherti R."/>
            <person name="Tsui H.-C.T."/>
            <person name="Winkler M.E."/>
        </authorList>
    </citation>
    <scope>NUCLEOTIDE SEQUENCE</scope>
</reference>
<protein>
    <recommendedName>
        <fullName evidence="1">SET domain-containing protein</fullName>
    </recommendedName>
</protein>
<dbReference type="SMART" id="SM00317">
    <property type="entry name" value="SET"/>
    <property type="match status" value="1"/>
</dbReference>
<dbReference type="EMBL" id="UINC01042379">
    <property type="protein sequence ID" value="SVB44942.1"/>
    <property type="molecule type" value="Genomic_DNA"/>
</dbReference>
<dbReference type="Gene3D" id="2.170.270.10">
    <property type="entry name" value="SET domain"/>
    <property type="match status" value="1"/>
</dbReference>
<organism evidence="2">
    <name type="scientific">marine metagenome</name>
    <dbReference type="NCBI Taxonomy" id="408172"/>
    <lineage>
        <taxon>unclassified sequences</taxon>
        <taxon>metagenomes</taxon>
        <taxon>ecological metagenomes</taxon>
    </lineage>
</organism>
<evidence type="ECO:0000313" key="2">
    <source>
        <dbReference type="EMBL" id="SVB44942.1"/>
    </source>
</evidence>
<dbReference type="AlphaFoldDB" id="A0A382E3I4"/>
<accession>A0A382E3I4</accession>